<feature type="non-terminal residue" evidence="1">
    <location>
        <position position="1"/>
    </location>
</feature>
<dbReference type="EMBL" id="ML975369">
    <property type="protein sequence ID" value="KAF1831240.1"/>
    <property type="molecule type" value="Genomic_DNA"/>
</dbReference>
<gene>
    <name evidence="1" type="ORF">BDW02DRAFT_484543</name>
</gene>
<dbReference type="Pfam" id="PF20174">
    <property type="entry name" value="DUF6540"/>
    <property type="match status" value="1"/>
</dbReference>
<evidence type="ECO:0000313" key="1">
    <source>
        <dbReference type="EMBL" id="KAF1831240.1"/>
    </source>
</evidence>
<dbReference type="InterPro" id="IPR046670">
    <property type="entry name" value="DUF6540"/>
</dbReference>
<accession>A0A6A5K4K2</accession>
<organism evidence="1 2">
    <name type="scientific">Decorospora gaudefroyi</name>
    <dbReference type="NCBI Taxonomy" id="184978"/>
    <lineage>
        <taxon>Eukaryota</taxon>
        <taxon>Fungi</taxon>
        <taxon>Dikarya</taxon>
        <taxon>Ascomycota</taxon>
        <taxon>Pezizomycotina</taxon>
        <taxon>Dothideomycetes</taxon>
        <taxon>Pleosporomycetidae</taxon>
        <taxon>Pleosporales</taxon>
        <taxon>Pleosporineae</taxon>
        <taxon>Pleosporaceae</taxon>
        <taxon>Decorospora</taxon>
    </lineage>
</organism>
<name>A0A6A5K4K2_9PLEO</name>
<dbReference type="AlphaFoldDB" id="A0A6A5K4K2"/>
<protein>
    <submittedName>
        <fullName evidence="1">Uncharacterized protein</fullName>
    </submittedName>
</protein>
<feature type="non-terminal residue" evidence="1">
    <location>
        <position position="134"/>
    </location>
</feature>
<dbReference type="OrthoDB" id="37659at2759"/>
<dbReference type="Proteomes" id="UP000800040">
    <property type="component" value="Unassembled WGS sequence"/>
</dbReference>
<reference evidence="1" key="1">
    <citation type="submission" date="2020-01" db="EMBL/GenBank/DDBJ databases">
        <authorList>
            <consortium name="DOE Joint Genome Institute"/>
            <person name="Haridas S."/>
            <person name="Albert R."/>
            <person name="Binder M."/>
            <person name="Bloem J."/>
            <person name="Labutti K."/>
            <person name="Salamov A."/>
            <person name="Andreopoulos B."/>
            <person name="Baker S.E."/>
            <person name="Barry K."/>
            <person name="Bills G."/>
            <person name="Bluhm B.H."/>
            <person name="Cannon C."/>
            <person name="Castanera R."/>
            <person name="Culley D.E."/>
            <person name="Daum C."/>
            <person name="Ezra D."/>
            <person name="Gonzalez J.B."/>
            <person name="Henrissat B."/>
            <person name="Kuo A."/>
            <person name="Liang C."/>
            <person name="Lipzen A."/>
            <person name="Lutzoni F."/>
            <person name="Magnuson J."/>
            <person name="Mondo S."/>
            <person name="Nolan M."/>
            <person name="Ohm R."/>
            <person name="Pangilinan J."/>
            <person name="Park H.-J."/>
            <person name="Ramirez L."/>
            <person name="Alfaro M."/>
            <person name="Sun H."/>
            <person name="Tritt A."/>
            <person name="Yoshinaga Y."/>
            <person name="Zwiers L.-H."/>
            <person name="Turgeon B.G."/>
            <person name="Goodwin S.B."/>
            <person name="Spatafora J.W."/>
            <person name="Crous P.W."/>
            <person name="Grigoriev I.V."/>
        </authorList>
    </citation>
    <scope>NUCLEOTIDE SEQUENCE</scope>
    <source>
        <strain evidence="1">P77</strain>
    </source>
</reference>
<keyword evidence="2" id="KW-1185">Reference proteome</keyword>
<proteinExistence type="predicted"/>
<sequence>DLSIAVYVGEPLDYQEYRHTALCLRPENEAPPMVIHAIGPNMDYRVEAKDNYDPKASRSFAKEVSVGKLTTPMTKAQLASVAYLTPVDNSSRDFNCQTWVENVLQRLAQAGYITQENCDQGVDKMVEATMEAED</sequence>
<evidence type="ECO:0000313" key="2">
    <source>
        <dbReference type="Proteomes" id="UP000800040"/>
    </source>
</evidence>